<gene>
    <name evidence="2" type="ORF">EYZ11_009749</name>
</gene>
<name>A0A4S3J7D6_9EURO</name>
<organism evidence="2 3">
    <name type="scientific">Aspergillus tanneri</name>
    <dbReference type="NCBI Taxonomy" id="1220188"/>
    <lineage>
        <taxon>Eukaryota</taxon>
        <taxon>Fungi</taxon>
        <taxon>Dikarya</taxon>
        <taxon>Ascomycota</taxon>
        <taxon>Pezizomycotina</taxon>
        <taxon>Eurotiomycetes</taxon>
        <taxon>Eurotiomycetidae</taxon>
        <taxon>Eurotiales</taxon>
        <taxon>Aspergillaceae</taxon>
        <taxon>Aspergillus</taxon>
        <taxon>Aspergillus subgen. Circumdati</taxon>
    </lineage>
</organism>
<dbReference type="EMBL" id="SOSA01000481">
    <property type="protein sequence ID" value="THC90795.1"/>
    <property type="molecule type" value="Genomic_DNA"/>
</dbReference>
<dbReference type="AlphaFoldDB" id="A0A4S3J7D6"/>
<evidence type="ECO:0000256" key="1">
    <source>
        <dbReference type="SAM" id="MobiDB-lite"/>
    </source>
</evidence>
<evidence type="ECO:0000313" key="3">
    <source>
        <dbReference type="Proteomes" id="UP000308092"/>
    </source>
</evidence>
<comment type="caution">
    <text evidence="2">The sequence shown here is derived from an EMBL/GenBank/DDBJ whole genome shotgun (WGS) entry which is preliminary data.</text>
</comment>
<keyword evidence="3" id="KW-1185">Reference proteome</keyword>
<dbReference type="VEuPathDB" id="FungiDB:EYZ11_009749"/>
<accession>A0A4S3J7D6</accession>
<feature type="region of interest" description="Disordered" evidence="1">
    <location>
        <begin position="1"/>
        <end position="31"/>
    </location>
</feature>
<reference evidence="2 3" key="1">
    <citation type="submission" date="2019-03" db="EMBL/GenBank/DDBJ databases">
        <title>The genome sequence of a newly discovered highly antifungal drug resistant Aspergillus species, Aspergillus tanneri NIH 1004.</title>
        <authorList>
            <person name="Mounaud S."/>
            <person name="Singh I."/>
            <person name="Joardar V."/>
            <person name="Pakala S."/>
            <person name="Pakala S."/>
            <person name="Venepally P."/>
            <person name="Hoover J."/>
            <person name="Nierman W."/>
            <person name="Chung J."/>
            <person name="Losada L."/>
        </authorList>
    </citation>
    <scope>NUCLEOTIDE SEQUENCE [LARGE SCALE GENOMIC DNA]</scope>
    <source>
        <strain evidence="2 3">NIH1004</strain>
    </source>
</reference>
<proteinExistence type="predicted"/>
<protein>
    <submittedName>
        <fullName evidence="2">Uncharacterized protein</fullName>
    </submittedName>
</protein>
<evidence type="ECO:0000313" key="2">
    <source>
        <dbReference type="EMBL" id="THC90795.1"/>
    </source>
</evidence>
<sequence>MSYLQRRAIDSREAVAGTKNPSKRPLGPEAKSALVISPEPLELKTGQNCASQT</sequence>
<dbReference type="Proteomes" id="UP000308092">
    <property type="component" value="Unassembled WGS sequence"/>
</dbReference>